<dbReference type="Gramene" id="RZC66690">
    <property type="protein sequence ID" value="RZC66690"/>
    <property type="gene ID" value="C5167_010377"/>
</dbReference>
<feature type="region of interest" description="Disordered" evidence="3">
    <location>
        <begin position="1"/>
        <end position="88"/>
    </location>
</feature>
<evidence type="ECO:0000256" key="3">
    <source>
        <dbReference type="SAM" id="MobiDB-lite"/>
    </source>
</evidence>
<dbReference type="InterPro" id="IPR051132">
    <property type="entry name" value="3-5_Exonuclease_domain"/>
</dbReference>
<feature type="compositionally biased region" description="Basic and acidic residues" evidence="3">
    <location>
        <begin position="135"/>
        <end position="146"/>
    </location>
</feature>
<dbReference type="InterPro" id="IPR002562">
    <property type="entry name" value="3'-5'_exonuclease_dom"/>
</dbReference>
<dbReference type="PANTHER" id="PTHR13620">
    <property type="entry name" value="3-5 EXONUCLEASE"/>
    <property type="match status" value="1"/>
</dbReference>
<evidence type="ECO:0000259" key="4">
    <source>
        <dbReference type="Pfam" id="PF01612"/>
    </source>
</evidence>
<dbReference type="GO" id="GO:0005737">
    <property type="term" value="C:cytoplasm"/>
    <property type="evidence" value="ECO:0007669"/>
    <property type="project" value="TreeGrafter"/>
</dbReference>
<evidence type="ECO:0000313" key="6">
    <source>
        <dbReference type="Proteomes" id="UP000316621"/>
    </source>
</evidence>
<proteinExistence type="predicted"/>
<dbReference type="Pfam" id="PF01612">
    <property type="entry name" value="DNA_pol_A_exo1"/>
    <property type="match status" value="1"/>
</dbReference>
<dbReference type="CDD" id="cd06141">
    <property type="entry name" value="WRN_exo"/>
    <property type="match status" value="1"/>
</dbReference>
<feature type="domain" description="3'-5' exonuclease" evidence="4">
    <location>
        <begin position="186"/>
        <end position="320"/>
    </location>
</feature>
<evidence type="ECO:0000256" key="2">
    <source>
        <dbReference type="ARBA" id="ARBA00022801"/>
    </source>
</evidence>
<dbReference type="InterPro" id="IPR036397">
    <property type="entry name" value="RNaseH_sf"/>
</dbReference>
<accession>A0A4Y7K2X7</accession>
<organism evidence="5 6">
    <name type="scientific">Papaver somniferum</name>
    <name type="common">Opium poppy</name>
    <dbReference type="NCBI Taxonomy" id="3469"/>
    <lineage>
        <taxon>Eukaryota</taxon>
        <taxon>Viridiplantae</taxon>
        <taxon>Streptophyta</taxon>
        <taxon>Embryophyta</taxon>
        <taxon>Tracheophyta</taxon>
        <taxon>Spermatophyta</taxon>
        <taxon>Magnoliopsida</taxon>
        <taxon>Ranunculales</taxon>
        <taxon>Papaveraceae</taxon>
        <taxon>Papaveroideae</taxon>
        <taxon>Papaver</taxon>
    </lineage>
</organism>
<dbReference type="SUPFAM" id="SSF53098">
    <property type="entry name" value="Ribonuclease H-like"/>
    <property type="match status" value="1"/>
</dbReference>
<dbReference type="Gene3D" id="3.30.420.10">
    <property type="entry name" value="Ribonuclease H-like superfamily/Ribonuclease H"/>
    <property type="match status" value="1"/>
</dbReference>
<dbReference type="GO" id="GO:0003676">
    <property type="term" value="F:nucleic acid binding"/>
    <property type="evidence" value="ECO:0007669"/>
    <property type="project" value="InterPro"/>
</dbReference>
<evidence type="ECO:0000313" key="5">
    <source>
        <dbReference type="EMBL" id="RZC66690.1"/>
    </source>
</evidence>
<dbReference type="GO" id="GO:0005634">
    <property type="term" value="C:nucleus"/>
    <property type="evidence" value="ECO:0007669"/>
    <property type="project" value="TreeGrafter"/>
</dbReference>
<feature type="compositionally biased region" description="Basic residues" evidence="3">
    <location>
        <begin position="50"/>
        <end position="61"/>
    </location>
</feature>
<name>A0A4Y7K2X7_PAPSO</name>
<dbReference type="GO" id="GO:0008408">
    <property type="term" value="F:3'-5' exonuclease activity"/>
    <property type="evidence" value="ECO:0007669"/>
    <property type="project" value="InterPro"/>
</dbReference>
<dbReference type="GO" id="GO:0006139">
    <property type="term" value="P:nucleobase-containing compound metabolic process"/>
    <property type="evidence" value="ECO:0007669"/>
    <property type="project" value="InterPro"/>
</dbReference>
<feature type="compositionally biased region" description="Basic and acidic residues" evidence="3">
    <location>
        <begin position="71"/>
        <end position="81"/>
    </location>
</feature>
<reference evidence="5 6" key="1">
    <citation type="journal article" date="2018" name="Science">
        <title>The opium poppy genome and morphinan production.</title>
        <authorList>
            <person name="Guo L."/>
            <person name="Winzer T."/>
            <person name="Yang X."/>
            <person name="Li Y."/>
            <person name="Ning Z."/>
            <person name="He Z."/>
            <person name="Teodor R."/>
            <person name="Lu Y."/>
            <person name="Bowser T.A."/>
            <person name="Graham I.A."/>
            <person name="Ye K."/>
        </authorList>
    </citation>
    <scope>NUCLEOTIDE SEQUENCE [LARGE SCALE GENOMIC DNA]</scope>
    <source>
        <strain evidence="6">cv. HN1</strain>
        <tissue evidence="5">Leaves</tissue>
    </source>
</reference>
<keyword evidence="2" id="KW-0378">Hydrolase</keyword>
<gene>
    <name evidence="5" type="ORF">C5167_010377</name>
</gene>
<sequence>MSYQKQKSRKPEAATDPKFSKSTNKGILKVENIEPVEETTESVEINPSIGRKRLQQNKKGKEKAASTSKSPRQEKEKHTLEQDLVNRVSNDADIVIFLNSDQNPMNSDQNPLNYIESEEQEDDEEEDYDAESDENGDHIGPSRDAQKPSPNSCTVLCTPLGPTKVKIEDKVAEKNGGVDDAETKNPVATLQLYVGRRCLIFQIKHADEIPSSLVEFLGDPDFTFVGDGIGEDVKKLDDDYDLEVEVVFDLRCLDADRYNSKELKNAGLMGLAGIVLNYGDTQKKPRHVTMSNREDYLLSLDQIKYACVDAYVSFQIGKELI</sequence>
<dbReference type="InterPro" id="IPR012337">
    <property type="entry name" value="RNaseH-like_sf"/>
</dbReference>
<dbReference type="EMBL" id="CM010720">
    <property type="protein sequence ID" value="RZC66690.1"/>
    <property type="molecule type" value="Genomic_DNA"/>
</dbReference>
<dbReference type="Proteomes" id="UP000316621">
    <property type="component" value="Chromosome 6"/>
</dbReference>
<feature type="region of interest" description="Disordered" evidence="3">
    <location>
        <begin position="118"/>
        <end position="155"/>
    </location>
</feature>
<feature type="compositionally biased region" description="Basic and acidic residues" evidence="3">
    <location>
        <begin position="9"/>
        <end position="19"/>
    </location>
</feature>
<keyword evidence="1" id="KW-0540">Nuclease</keyword>
<feature type="compositionally biased region" description="Acidic residues" evidence="3">
    <location>
        <begin position="118"/>
        <end position="134"/>
    </location>
</feature>
<dbReference type="AlphaFoldDB" id="A0A4Y7K2X7"/>
<protein>
    <recommendedName>
        <fullName evidence="4">3'-5' exonuclease domain-containing protein</fullName>
    </recommendedName>
</protein>
<dbReference type="STRING" id="3469.A0A4Y7K2X7"/>
<dbReference type="PANTHER" id="PTHR13620:SF121">
    <property type="entry name" value="EMB|CAB82946.1-RELATED"/>
    <property type="match status" value="1"/>
</dbReference>
<evidence type="ECO:0000256" key="1">
    <source>
        <dbReference type="ARBA" id="ARBA00022722"/>
    </source>
</evidence>
<keyword evidence="6" id="KW-1185">Reference proteome</keyword>